<evidence type="ECO:0000256" key="1">
    <source>
        <dbReference type="ARBA" id="ARBA00004123"/>
    </source>
</evidence>
<dbReference type="SUPFAM" id="SSF47095">
    <property type="entry name" value="HMG-box"/>
    <property type="match status" value="1"/>
</dbReference>
<dbReference type="InterPro" id="IPR009071">
    <property type="entry name" value="HMG_box_dom"/>
</dbReference>
<feature type="compositionally biased region" description="Acidic residues" evidence="5">
    <location>
        <begin position="610"/>
        <end position="620"/>
    </location>
</feature>
<keyword evidence="3 4" id="KW-0539">Nucleus</keyword>
<keyword evidence="2 4" id="KW-0238">DNA-binding</keyword>
<dbReference type="Proteomes" id="UP000075880">
    <property type="component" value="Unassembled WGS sequence"/>
</dbReference>
<organism evidence="7 8">
    <name type="scientific">Anopheles atroparvus</name>
    <name type="common">European mosquito</name>
    <dbReference type="NCBI Taxonomy" id="41427"/>
    <lineage>
        <taxon>Eukaryota</taxon>
        <taxon>Metazoa</taxon>
        <taxon>Ecdysozoa</taxon>
        <taxon>Arthropoda</taxon>
        <taxon>Hexapoda</taxon>
        <taxon>Insecta</taxon>
        <taxon>Pterygota</taxon>
        <taxon>Neoptera</taxon>
        <taxon>Endopterygota</taxon>
        <taxon>Diptera</taxon>
        <taxon>Nematocera</taxon>
        <taxon>Culicoidea</taxon>
        <taxon>Culicidae</taxon>
        <taxon>Anophelinae</taxon>
        <taxon>Anopheles</taxon>
    </lineage>
</organism>
<feature type="compositionally biased region" description="Acidic residues" evidence="5">
    <location>
        <begin position="638"/>
        <end position="649"/>
    </location>
</feature>
<dbReference type="AlphaFoldDB" id="A0AAG5D915"/>
<feature type="compositionally biased region" description="Basic and acidic residues" evidence="5">
    <location>
        <begin position="518"/>
        <end position="534"/>
    </location>
</feature>
<sequence length="649" mass="74882">MRPRSLSVACDKSGMISKKFEGVTSDHEDDSDSDDETVEDVKCEFLFADYEKLVSQIRAALPSNDTKKAEYRLKNLDWTSVAFDGHSPDTVKDVSFKLFKSVRKFRSLEELLNDFIAAAKKMILARKPKVPRNPFNFYMKEHYAAYKQAHPELSQKSLFKKMADEYKVISVKKKRKYEQQAEEARRVYKIELEKFYEENPAAIVTKKKKLPARKGERPLKKATPFNLFRREKRKEEGRKLSHTELKALWEKLEFDQKMKYIREGYSLDKSKLTKDEKGLMATALGKPDLVPRTVFEYYLRNHVDKDTTISVLKWRKQAAIEFKKLPKVRKLEVELAMRRARANYVKKYQEYIDKLPAEDKQVEIDFLQSYITGMMDKEEKKQYEGRPMPDLTGCGGHSLHDITDLPIAESTTHEIVPAQKKKSKKKAIPEAAMSNDVSKPLKSILKSPAPVVASPKRKTNDVQASTDATPTKKKKVDQVQVVVDSESDSNAKKGKKKAKKEKDSDDGVDSSQGKLKNGTREDHVPMKEPKRPPKDILKYYKKFHYFGREGKHKDSFDKLSTIRKKSIEAEMRAAQKKYMIDLKMYLDYLPPSEVQSYVTKLQQFITDVGSADEVDSDEVEEKIRKNTSLEKTKPEPTSDSDDDDDLSED</sequence>
<evidence type="ECO:0000313" key="7">
    <source>
        <dbReference type="EnsemblMetazoa" id="ENSAATROPP007636"/>
    </source>
</evidence>
<name>A0AAG5D915_ANOAO</name>
<feature type="compositionally biased region" description="Basic and acidic residues" evidence="5">
    <location>
        <begin position="621"/>
        <end position="636"/>
    </location>
</feature>
<dbReference type="PANTHER" id="PTHR46318">
    <property type="entry name" value="UPSTREAM BINDING TRANSCRIPTION FACTOR"/>
    <property type="match status" value="1"/>
</dbReference>
<dbReference type="SMART" id="SM00398">
    <property type="entry name" value="HMG"/>
    <property type="match status" value="2"/>
</dbReference>
<feature type="region of interest" description="Disordered" evidence="5">
    <location>
        <begin position="408"/>
        <end position="534"/>
    </location>
</feature>
<dbReference type="EnsemblMetazoa" id="ENSAATROPT008480">
    <property type="protein sequence ID" value="ENSAATROPP007636"/>
    <property type="gene ID" value="ENSAATROPG006915"/>
</dbReference>
<dbReference type="GO" id="GO:0003677">
    <property type="term" value="F:DNA binding"/>
    <property type="evidence" value="ECO:0007669"/>
    <property type="project" value="UniProtKB-UniRule"/>
</dbReference>
<dbReference type="PROSITE" id="PS50118">
    <property type="entry name" value="HMG_BOX_2"/>
    <property type="match status" value="1"/>
</dbReference>
<dbReference type="GO" id="GO:0005634">
    <property type="term" value="C:nucleus"/>
    <property type="evidence" value="ECO:0007669"/>
    <property type="project" value="UniProtKB-SubCell"/>
</dbReference>
<protein>
    <recommendedName>
        <fullName evidence="6">HMG box domain-containing protein</fullName>
    </recommendedName>
</protein>
<proteinExistence type="predicted"/>
<evidence type="ECO:0000256" key="3">
    <source>
        <dbReference type="ARBA" id="ARBA00023242"/>
    </source>
</evidence>
<evidence type="ECO:0000313" key="8">
    <source>
        <dbReference type="Proteomes" id="UP000075880"/>
    </source>
</evidence>
<evidence type="ECO:0000256" key="2">
    <source>
        <dbReference type="ARBA" id="ARBA00023125"/>
    </source>
</evidence>
<keyword evidence="8" id="KW-1185">Reference proteome</keyword>
<reference evidence="7" key="1">
    <citation type="submission" date="2024-04" db="UniProtKB">
        <authorList>
            <consortium name="EnsemblMetazoa"/>
        </authorList>
    </citation>
    <scope>IDENTIFICATION</scope>
    <source>
        <strain evidence="7">EBRO</strain>
    </source>
</reference>
<comment type="subcellular location">
    <subcellularLocation>
        <location evidence="1">Nucleus</location>
    </subcellularLocation>
</comment>
<dbReference type="Gene3D" id="1.10.30.10">
    <property type="entry name" value="High mobility group box domain"/>
    <property type="match status" value="1"/>
</dbReference>
<feature type="DNA-binding region" description="HMG box" evidence="4">
    <location>
        <begin position="128"/>
        <end position="196"/>
    </location>
</feature>
<evidence type="ECO:0000256" key="4">
    <source>
        <dbReference type="PROSITE-ProRule" id="PRU00267"/>
    </source>
</evidence>
<evidence type="ECO:0000256" key="5">
    <source>
        <dbReference type="SAM" id="MobiDB-lite"/>
    </source>
</evidence>
<feature type="domain" description="HMG box" evidence="6">
    <location>
        <begin position="128"/>
        <end position="196"/>
    </location>
</feature>
<dbReference type="PANTHER" id="PTHR46318:SF3">
    <property type="entry name" value="UPSTREAM BINDING TRANSCRIPTION FACTOR"/>
    <property type="match status" value="1"/>
</dbReference>
<accession>A0AAG5D915</accession>
<feature type="region of interest" description="Disordered" evidence="5">
    <location>
        <begin position="609"/>
        <end position="649"/>
    </location>
</feature>
<dbReference type="InterPro" id="IPR036910">
    <property type="entry name" value="HMG_box_dom_sf"/>
</dbReference>
<dbReference type="InterPro" id="IPR051762">
    <property type="entry name" value="UBF1"/>
</dbReference>
<evidence type="ECO:0000259" key="6">
    <source>
        <dbReference type="PROSITE" id="PS50118"/>
    </source>
</evidence>
<dbReference type="Pfam" id="PF00505">
    <property type="entry name" value="HMG_box"/>
    <property type="match status" value="1"/>
</dbReference>